<reference evidence="2" key="1">
    <citation type="submission" date="2020-08" db="EMBL/GenBank/DDBJ databases">
        <title>Multicomponent nature underlies the extraordinary mechanical properties of spider dragline silk.</title>
        <authorList>
            <person name="Kono N."/>
            <person name="Nakamura H."/>
            <person name="Mori M."/>
            <person name="Yoshida Y."/>
            <person name="Ohtoshi R."/>
            <person name="Malay A.D."/>
            <person name="Moran D.A.P."/>
            <person name="Tomita M."/>
            <person name="Numata K."/>
            <person name="Arakawa K."/>
        </authorList>
    </citation>
    <scope>NUCLEOTIDE SEQUENCE</scope>
</reference>
<organism evidence="2 3">
    <name type="scientific">Trichonephila inaurata madagascariensis</name>
    <dbReference type="NCBI Taxonomy" id="2747483"/>
    <lineage>
        <taxon>Eukaryota</taxon>
        <taxon>Metazoa</taxon>
        <taxon>Ecdysozoa</taxon>
        <taxon>Arthropoda</taxon>
        <taxon>Chelicerata</taxon>
        <taxon>Arachnida</taxon>
        <taxon>Araneae</taxon>
        <taxon>Araneomorphae</taxon>
        <taxon>Entelegynae</taxon>
        <taxon>Araneoidea</taxon>
        <taxon>Nephilidae</taxon>
        <taxon>Trichonephila</taxon>
        <taxon>Trichonephila inaurata</taxon>
    </lineage>
</organism>
<dbReference type="PANTHER" id="PTHR46585:SF1">
    <property type="entry name" value="CHROMO DOMAIN-CONTAINING PROTEIN"/>
    <property type="match status" value="1"/>
</dbReference>
<proteinExistence type="predicted"/>
<keyword evidence="3" id="KW-1185">Reference proteome</keyword>
<dbReference type="EMBL" id="BMAV01020248">
    <property type="protein sequence ID" value="GFY73621.1"/>
    <property type="molecule type" value="Genomic_DNA"/>
</dbReference>
<dbReference type="SUPFAM" id="SSF53098">
    <property type="entry name" value="Ribonuclease H-like"/>
    <property type="match status" value="1"/>
</dbReference>
<dbReference type="AlphaFoldDB" id="A0A8X6YMI9"/>
<dbReference type="Pfam" id="PF00665">
    <property type="entry name" value="rve"/>
    <property type="match status" value="1"/>
</dbReference>
<gene>
    <name evidence="2" type="primary">F54H12.3_62</name>
    <name evidence="2" type="ORF">TNIN_384171</name>
</gene>
<accession>A0A8X6YMI9</accession>
<dbReference type="InterPro" id="IPR001584">
    <property type="entry name" value="Integrase_cat-core"/>
</dbReference>
<dbReference type="Gene3D" id="3.30.420.10">
    <property type="entry name" value="Ribonuclease H-like superfamily/Ribonuclease H"/>
    <property type="match status" value="1"/>
</dbReference>
<dbReference type="PANTHER" id="PTHR46585">
    <property type="entry name" value="INTEGRASE CORE DOMAIN CONTAINING PROTEIN"/>
    <property type="match status" value="1"/>
</dbReference>
<dbReference type="GO" id="GO:0003676">
    <property type="term" value="F:nucleic acid binding"/>
    <property type="evidence" value="ECO:0007669"/>
    <property type="project" value="InterPro"/>
</dbReference>
<dbReference type="GO" id="GO:0015074">
    <property type="term" value="P:DNA integration"/>
    <property type="evidence" value="ECO:0007669"/>
    <property type="project" value="InterPro"/>
</dbReference>
<evidence type="ECO:0000259" key="1">
    <source>
        <dbReference type="PROSITE" id="PS50994"/>
    </source>
</evidence>
<dbReference type="Proteomes" id="UP000886998">
    <property type="component" value="Unassembled WGS sequence"/>
</dbReference>
<dbReference type="OrthoDB" id="6408700at2759"/>
<dbReference type="InterPro" id="IPR036397">
    <property type="entry name" value="RNaseH_sf"/>
</dbReference>
<name>A0A8X6YMI9_9ARAC</name>
<comment type="caution">
    <text evidence="2">The sequence shown here is derived from an EMBL/GenBank/DDBJ whole genome shotgun (WGS) entry which is preliminary data.</text>
</comment>
<evidence type="ECO:0000313" key="3">
    <source>
        <dbReference type="Proteomes" id="UP000886998"/>
    </source>
</evidence>
<dbReference type="InterPro" id="IPR012337">
    <property type="entry name" value="RNaseH-like_sf"/>
</dbReference>
<evidence type="ECO:0000313" key="2">
    <source>
        <dbReference type="EMBL" id="GFY73621.1"/>
    </source>
</evidence>
<dbReference type="PROSITE" id="PS50994">
    <property type="entry name" value="INTEGRASE"/>
    <property type="match status" value="1"/>
</dbReference>
<protein>
    <submittedName>
        <fullName evidence="2">Uncharacterized transposon-derived protein F54H12.3</fullName>
    </submittedName>
</protein>
<feature type="domain" description="Integrase catalytic" evidence="1">
    <location>
        <begin position="46"/>
        <end position="157"/>
    </location>
</feature>
<sequence>MDLEKVCQESEHPGSFEAVEALFKATDGKVSRKDIKKWLSAKDSYTLHKPIKKKFKKNRVFVSRMNQQYQADLVDMQSLSKFNDGYRYLLTCICVLSKYAWAIPLPDKNAKTVVSAFEQIFTERIPLKLQTDAGKEFTNKLFSELSQKEENRIFHDK</sequence>